<evidence type="ECO:0000259" key="2">
    <source>
        <dbReference type="Pfam" id="PF02371"/>
    </source>
</evidence>
<dbReference type="Proteomes" id="UP000294489">
    <property type="component" value="Unassembled WGS sequence"/>
</dbReference>
<dbReference type="PANTHER" id="PTHR33055:SF13">
    <property type="entry name" value="TRANSPOSASE"/>
    <property type="match status" value="1"/>
</dbReference>
<reference evidence="3 4" key="1">
    <citation type="submission" date="2019-03" db="EMBL/GenBank/DDBJ databases">
        <title>Freshwater and sediment microbial communities from various areas in North America, analyzing microbe dynamics in response to fracking.</title>
        <authorList>
            <person name="Lamendella R."/>
        </authorList>
    </citation>
    <scope>NUCLEOTIDE SEQUENCE [LARGE SCALE GENOMIC DNA]</scope>
    <source>
        <strain evidence="3 4">6_TX</strain>
    </source>
</reference>
<comment type="caution">
    <text evidence="3">The sequence shown here is derived from an EMBL/GenBank/DDBJ whole genome shotgun (WGS) entry which is preliminary data.</text>
</comment>
<dbReference type="Pfam" id="PF02371">
    <property type="entry name" value="Transposase_20"/>
    <property type="match status" value="1"/>
</dbReference>
<dbReference type="OrthoDB" id="9815354at2"/>
<dbReference type="InterPro" id="IPR047650">
    <property type="entry name" value="Transpos_IS110"/>
</dbReference>
<dbReference type="PANTHER" id="PTHR33055">
    <property type="entry name" value="TRANSPOSASE FOR INSERTION SEQUENCE ELEMENT IS1111A"/>
    <property type="match status" value="1"/>
</dbReference>
<evidence type="ECO:0000313" key="3">
    <source>
        <dbReference type="EMBL" id="TDX22497.1"/>
    </source>
</evidence>
<dbReference type="AlphaFoldDB" id="A0A4R8FHX9"/>
<evidence type="ECO:0000313" key="4">
    <source>
        <dbReference type="Proteomes" id="UP000294489"/>
    </source>
</evidence>
<dbReference type="GO" id="GO:0003677">
    <property type="term" value="F:DNA binding"/>
    <property type="evidence" value="ECO:0007669"/>
    <property type="project" value="InterPro"/>
</dbReference>
<dbReference type="GO" id="GO:0006313">
    <property type="term" value="P:DNA transposition"/>
    <property type="evidence" value="ECO:0007669"/>
    <property type="project" value="InterPro"/>
</dbReference>
<dbReference type="RefSeq" id="WP_134021125.1">
    <property type="nucleotide sequence ID" value="NZ_SOEC01000029.1"/>
</dbReference>
<protein>
    <submittedName>
        <fullName evidence="3">Transposase IS116/IS110/IS902 family protein</fullName>
    </submittedName>
</protein>
<proteinExistence type="predicted"/>
<organism evidence="3 4">
    <name type="scientific">Modicisalibacter xianhensis</name>
    <dbReference type="NCBI Taxonomy" id="442341"/>
    <lineage>
        <taxon>Bacteria</taxon>
        <taxon>Pseudomonadati</taxon>
        <taxon>Pseudomonadota</taxon>
        <taxon>Gammaproteobacteria</taxon>
        <taxon>Oceanospirillales</taxon>
        <taxon>Halomonadaceae</taxon>
        <taxon>Modicisalibacter</taxon>
    </lineage>
</organism>
<gene>
    <name evidence="3" type="ORF">DFO67_12930</name>
</gene>
<dbReference type="GO" id="GO:0004803">
    <property type="term" value="F:transposase activity"/>
    <property type="evidence" value="ECO:0007669"/>
    <property type="project" value="InterPro"/>
</dbReference>
<feature type="region of interest" description="Disordered" evidence="1">
    <location>
        <begin position="164"/>
        <end position="183"/>
    </location>
</feature>
<dbReference type="InterPro" id="IPR003346">
    <property type="entry name" value="Transposase_20"/>
</dbReference>
<sequence>MRILRSIVSDQRDPAVLASYRDPPCKASEANIQQALTGHYRNEHLLALAQSLSVYNTYQELVMACNQHIEASLVRLAAARTVPEAPLPVPRHRKLNPSAQAFDIRGVLYRVVGTDLTQLSGIGSYLALKLIDECGLDMTRWPAAKHFTSWLALSPCNKISGGKVLSSQEPSGGTAAPAGGHPEPHLHRDCIECLLSPTI</sequence>
<feature type="domain" description="Transposase IS116/IS110/IS902 C-terminal" evidence="2">
    <location>
        <begin position="116"/>
        <end position="167"/>
    </location>
</feature>
<evidence type="ECO:0000256" key="1">
    <source>
        <dbReference type="SAM" id="MobiDB-lite"/>
    </source>
</evidence>
<dbReference type="EMBL" id="SOEC01000029">
    <property type="protein sequence ID" value="TDX22497.1"/>
    <property type="molecule type" value="Genomic_DNA"/>
</dbReference>
<accession>A0A4R8FHX9</accession>
<name>A0A4R8FHX9_9GAMM</name>